<accession>A0AAN9S3K9</accession>
<reference evidence="2 3" key="1">
    <citation type="submission" date="2024-01" db="EMBL/GenBank/DDBJ databases">
        <title>The genomes of 5 underutilized Papilionoideae crops provide insights into root nodulation and disease resistanc.</title>
        <authorList>
            <person name="Jiang F."/>
        </authorList>
    </citation>
    <scope>NUCLEOTIDE SEQUENCE [LARGE SCALE GENOMIC DNA]</scope>
    <source>
        <strain evidence="2">DUOXIRENSHENG_FW03</strain>
        <tissue evidence="2">Leaves</tissue>
    </source>
</reference>
<dbReference type="AlphaFoldDB" id="A0AAN9S3K9"/>
<comment type="caution">
    <text evidence="2">The sequence shown here is derived from an EMBL/GenBank/DDBJ whole genome shotgun (WGS) entry which is preliminary data.</text>
</comment>
<gene>
    <name evidence="2" type="ORF">VNO78_27910</name>
</gene>
<evidence type="ECO:0000256" key="1">
    <source>
        <dbReference type="SAM" id="MobiDB-lite"/>
    </source>
</evidence>
<sequence length="102" mass="11175">MSHLFHMRRHNLLSSPYTSNVTKQLWQGQPRQNAPLLHSPDGPTPPGLHHRAELGPQCPTTSPLPLGLNETPIPPCLGLYAGLEFLITPPIPYLKNGLVNSS</sequence>
<protein>
    <submittedName>
        <fullName evidence="2">Uncharacterized protein</fullName>
    </submittedName>
</protein>
<evidence type="ECO:0000313" key="2">
    <source>
        <dbReference type="EMBL" id="KAK7387258.1"/>
    </source>
</evidence>
<proteinExistence type="predicted"/>
<name>A0AAN9S3K9_PSOTE</name>
<organism evidence="2 3">
    <name type="scientific">Psophocarpus tetragonolobus</name>
    <name type="common">Winged bean</name>
    <name type="synonym">Dolichos tetragonolobus</name>
    <dbReference type="NCBI Taxonomy" id="3891"/>
    <lineage>
        <taxon>Eukaryota</taxon>
        <taxon>Viridiplantae</taxon>
        <taxon>Streptophyta</taxon>
        <taxon>Embryophyta</taxon>
        <taxon>Tracheophyta</taxon>
        <taxon>Spermatophyta</taxon>
        <taxon>Magnoliopsida</taxon>
        <taxon>eudicotyledons</taxon>
        <taxon>Gunneridae</taxon>
        <taxon>Pentapetalae</taxon>
        <taxon>rosids</taxon>
        <taxon>fabids</taxon>
        <taxon>Fabales</taxon>
        <taxon>Fabaceae</taxon>
        <taxon>Papilionoideae</taxon>
        <taxon>50 kb inversion clade</taxon>
        <taxon>NPAAA clade</taxon>
        <taxon>indigoferoid/millettioid clade</taxon>
        <taxon>Phaseoleae</taxon>
        <taxon>Psophocarpus</taxon>
    </lineage>
</organism>
<feature type="compositionally biased region" description="Polar residues" evidence="1">
    <location>
        <begin position="16"/>
        <end position="32"/>
    </location>
</feature>
<evidence type="ECO:0000313" key="3">
    <source>
        <dbReference type="Proteomes" id="UP001386955"/>
    </source>
</evidence>
<feature type="region of interest" description="Disordered" evidence="1">
    <location>
        <begin position="16"/>
        <end position="66"/>
    </location>
</feature>
<dbReference type="Proteomes" id="UP001386955">
    <property type="component" value="Unassembled WGS sequence"/>
</dbReference>
<keyword evidence="3" id="KW-1185">Reference proteome</keyword>
<dbReference type="EMBL" id="JAYMYS010000007">
    <property type="protein sequence ID" value="KAK7387258.1"/>
    <property type="molecule type" value="Genomic_DNA"/>
</dbReference>